<dbReference type="InterPro" id="IPR001806">
    <property type="entry name" value="Small_GTPase"/>
</dbReference>
<comment type="caution">
    <text evidence="6">The sequence shown here is derived from an EMBL/GenBank/DDBJ whole genome shotgun (WGS) entry which is preliminary data.</text>
</comment>
<evidence type="ECO:0000313" key="6">
    <source>
        <dbReference type="EMBL" id="KAK3370207.1"/>
    </source>
</evidence>
<comment type="similarity">
    <text evidence="1">Belongs to the small GTPase superfamily. Ras family.</text>
</comment>
<protein>
    <recommendedName>
        <fullName evidence="2">small monomeric GTPase</fullName>
        <ecNumber evidence="2">3.6.5.2</ecNumber>
    </recommendedName>
</protein>
<proteinExistence type="inferred from homology"/>
<evidence type="ECO:0000256" key="5">
    <source>
        <dbReference type="SAM" id="MobiDB-lite"/>
    </source>
</evidence>
<dbReference type="SMART" id="SM00175">
    <property type="entry name" value="RAB"/>
    <property type="match status" value="1"/>
</dbReference>
<gene>
    <name evidence="6" type="ORF">B0H63DRAFT_486454</name>
</gene>
<dbReference type="SMART" id="SM00173">
    <property type="entry name" value="RAS"/>
    <property type="match status" value="1"/>
</dbReference>
<reference evidence="6" key="2">
    <citation type="submission" date="2023-06" db="EMBL/GenBank/DDBJ databases">
        <authorList>
            <consortium name="Lawrence Berkeley National Laboratory"/>
            <person name="Haridas S."/>
            <person name="Hensen N."/>
            <person name="Bonometti L."/>
            <person name="Westerberg I."/>
            <person name="Brannstrom I.O."/>
            <person name="Guillou S."/>
            <person name="Cros-Aarteil S."/>
            <person name="Calhoun S."/>
            <person name="Kuo A."/>
            <person name="Mondo S."/>
            <person name="Pangilinan J."/>
            <person name="Riley R."/>
            <person name="LaButti K."/>
            <person name="Andreopoulos B."/>
            <person name="Lipzen A."/>
            <person name="Chen C."/>
            <person name="Yanf M."/>
            <person name="Daum C."/>
            <person name="Ng V."/>
            <person name="Clum A."/>
            <person name="Steindorff A."/>
            <person name="Ohm R."/>
            <person name="Martin F."/>
            <person name="Silar P."/>
            <person name="Natvig D."/>
            <person name="Lalanne C."/>
            <person name="Gautier V."/>
            <person name="Ament-velasquez S.L."/>
            <person name="Kruys A."/>
            <person name="Hutchinson M.I."/>
            <person name="Powell A.J."/>
            <person name="Barry K."/>
            <person name="Miller A.N."/>
            <person name="Grigoriev I.V."/>
            <person name="Debuchy R."/>
            <person name="Gladieux P."/>
            <person name="Thoren M.H."/>
            <person name="Johannesson H."/>
        </authorList>
    </citation>
    <scope>NUCLEOTIDE SEQUENCE</scope>
    <source>
        <strain evidence="6">CBS 232.78</strain>
    </source>
</reference>
<dbReference type="GO" id="GO:0005525">
    <property type="term" value="F:GTP binding"/>
    <property type="evidence" value="ECO:0007669"/>
    <property type="project" value="InterPro"/>
</dbReference>
<dbReference type="PANTHER" id="PTHR45704">
    <property type="entry name" value="RAS-LIKE FAMILY MEMBER 11"/>
    <property type="match status" value="1"/>
</dbReference>
<reference evidence="6" key="1">
    <citation type="journal article" date="2023" name="Mol. Phylogenet. Evol.">
        <title>Genome-scale phylogeny and comparative genomics of the fungal order Sordariales.</title>
        <authorList>
            <person name="Hensen N."/>
            <person name="Bonometti L."/>
            <person name="Westerberg I."/>
            <person name="Brannstrom I.O."/>
            <person name="Guillou S."/>
            <person name="Cros-Aarteil S."/>
            <person name="Calhoun S."/>
            <person name="Haridas S."/>
            <person name="Kuo A."/>
            <person name="Mondo S."/>
            <person name="Pangilinan J."/>
            <person name="Riley R."/>
            <person name="LaButti K."/>
            <person name="Andreopoulos B."/>
            <person name="Lipzen A."/>
            <person name="Chen C."/>
            <person name="Yan M."/>
            <person name="Daum C."/>
            <person name="Ng V."/>
            <person name="Clum A."/>
            <person name="Steindorff A."/>
            <person name="Ohm R.A."/>
            <person name="Martin F."/>
            <person name="Silar P."/>
            <person name="Natvig D.O."/>
            <person name="Lalanne C."/>
            <person name="Gautier V."/>
            <person name="Ament-Velasquez S.L."/>
            <person name="Kruys A."/>
            <person name="Hutchinson M.I."/>
            <person name="Powell A.J."/>
            <person name="Barry K."/>
            <person name="Miller A.N."/>
            <person name="Grigoriev I.V."/>
            <person name="Debuchy R."/>
            <person name="Gladieux P."/>
            <person name="Hiltunen Thoren M."/>
            <person name="Johannesson H."/>
        </authorList>
    </citation>
    <scope>NUCLEOTIDE SEQUENCE</scope>
    <source>
        <strain evidence="6">CBS 232.78</strain>
    </source>
</reference>
<dbReference type="GO" id="GO:0003925">
    <property type="term" value="F:G protein activity"/>
    <property type="evidence" value="ECO:0007669"/>
    <property type="project" value="UniProtKB-EC"/>
</dbReference>
<sequence length="297" mass="33625">MVNSRIWTAEEAKYLKAILQWQESPRSDDEKKKRQASVEEAERKRQKQQQQPTGEFRVLVIGARGSGKTSILTRFGQGTFRGEDEPPDPFYERGCRHPVEIDGQTYVVDALEMPSKHLLSNPMLEQALNITEAAVLVYDVRDPASLRLAEGIADFVNENLARTTRQYTLMLVGNKSDGSDDDSEHQQQRAVSTSQGAETAAKLKIPSGGAARTCTFMEVSAKTGANVDKVFPQLGREILELRRFAQQQRRREQADRTMRLLQQQQAQRTAAPLKKKLGLWKTLTSMPFRRRQSESAY</sequence>
<feature type="region of interest" description="Disordered" evidence="5">
    <location>
        <begin position="173"/>
        <end position="202"/>
    </location>
</feature>
<organism evidence="6 7">
    <name type="scientific">Podospora didyma</name>
    <dbReference type="NCBI Taxonomy" id="330526"/>
    <lineage>
        <taxon>Eukaryota</taxon>
        <taxon>Fungi</taxon>
        <taxon>Dikarya</taxon>
        <taxon>Ascomycota</taxon>
        <taxon>Pezizomycotina</taxon>
        <taxon>Sordariomycetes</taxon>
        <taxon>Sordariomycetidae</taxon>
        <taxon>Sordariales</taxon>
        <taxon>Podosporaceae</taxon>
        <taxon>Podospora</taxon>
    </lineage>
</organism>
<evidence type="ECO:0000256" key="4">
    <source>
        <dbReference type="ARBA" id="ARBA00048098"/>
    </source>
</evidence>
<dbReference type="EMBL" id="JAULSW010000009">
    <property type="protein sequence ID" value="KAK3370207.1"/>
    <property type="molecule type" value="Genomic_DNA"/>
</dbReference>
<accession>A0AAE0K5X9</accession>
<feature type="region of interest" description="Disordered" evidence="5">
    <location>
        <begin position="24"/>
        <end position="55"/>
    </location>
</feature>
<evidence type="ECO:0000256" key="2">
    <source>
        <dbReference type="ARBA" id="ARBA00011984"/>
    </source>
</evidence>
<dbReference type="InterPro" id="IPR027417">
    <property type="entry name" value="P-loop_NTPase"/>
</dbReference>
<keyword evidence="7" id="KW-1185">Reference proteome</keyword>
<dbReference type="Proteomes" id="UP001285441">
    <property type="component" value="Unassembled WGS sequence"/>
</dbReference>
<comment type="catalytic activity">
    <reaction evidence="4">
        <text>GTP + H2O = GDP + phosphate + H(+)</text>
        <dbReference type="Rhea" id="RHEA:19669"/>
        <dbReference type="ChEBI" id="CHEBI:15377"/>
        <dbReference type="ChEBI" id="CHEBI:15378"/>
        <dbReference type="ChEBI" id="CHEBI:37565"/>
        <dbReference type="ChEBI" id="CHEBI:43474"/>
        <dbReference type="ChEBI" id="CHEBI:58189"/>
        <dbReference type="EC" id="3.6.5.2"/>
    </reaction>
</comment>
<evidence type="ECO:0000256" key="1">
    <source>
        <dbReference type="ARBA" id="ARBA00008344"/>
    </source>
</evidence>
<feature type="compositionally biased region" description="Polar residues" evidence="5">
    <location>
        <begin position="188"/>
        <end position="197"/>
    </location>
</feature>
<dbReference type="Gene3D" id="3.40.50.300">
    <property type="entry name" value="P-loop containing nucleotide triphosphate hydrolases"/>
    <property type="match status" value="1"/>
</dbReference>
<keyword evidence="3 6" id="KW-0378">Hydrolase</keyword>
<evidence type="ECO:0000313" key="7">
    <source>
        <dbReference type="Proteomes" id="UP001285441"/>
    </source>
</evidence>
<dbReference type="PRINTS" id="PR00449">
    <property type="entry name" value="RASTRNSFRMNG"/>
</dbReference>
<dbReference type="PROSITE" id="PS51419">
    <property type="entry name" value="RAB"/>
    <property type="match status" value="1"/>
</dbReference>
<dbReference type="EC" id="3.6.5.2" evidence="2"/>
<evidence type="ECO:0000256" key="3">
    <source>
        <dbReference type="ARBA" id="ARBA00022801"/>
    </source>
</evidence>
<dbReference type="SUPFAM" id="SSF52540">
    <property type="entry name" value="P-loop containing nucleoside triphosphate hydrolases"/>
    <property type="match status" value="1"/>
</dbReference>
<dbReference type="InterPro" id="IPR051065">
    <property type="entry name" value="Ras-related_GTPase"/>
</dbReference>
<dbReference type="Pfam" id="PF00071">
    <property type="entry name" value="Ras"/>
    <property type="match status" value="1"/>
</dbReference>
<dbReference type="PROSITE" id="PS51421">
    <property type="entry name" value="RAS"/>
    <property type="match status" value="1"/>
</dbReference>
<feature type="compositionally biased region" description="Basic and acidic residues" evidence="5">
    <location>
        <begin position="25"/>
        <end position="43"/>
    </location>
</feature>
<dbReference type="AlphaFoldDB" id="A0AAE0K5X9"/>
<name>A0AAE0K5X9_9PEZI</name>